<evidence type="ECO:0000313" key="5">
    <source>
        <dbReference type="EMBL" id="MBN8233850.1"/>
    </source>
</evidence>
<feature type="domain" description="Aerobactin siderophore biosynthesis IucA/IucC N-terminal" evidence="3">
    <location>
        <begin position="158"/>
        <end position="403"/>
    </location>
</feature>
<gene>
    <name evidence="5" type="ORF">JF544_01265</name>
</gene>
<dbReference type="RefSeq" id="WP_206931854.1">
    <property type="nucleotide sequence ID" value="NZ_JAEKJY010000001.1"/>
</dbReference>
<feature type="domain" description="Aerobactin siderophore biosynthesis IucA/IucC-like C-terminal" evidence="4">
    <location>
        <begin position="428"/>
        <end position="589"/>
    </location>
</feature>
<evidence type="ECO:0000256" key="1">
    <source>
        <dbReference type="ARBA" id="ARBA00004924"/>
    </source>
</evidence>
<proteinExistence type="inferred from homology"/>
<dbReference type="Pfam" id="PF06276">
    <property type="entry name" value="FhuF"/>
    <property type="match status" value="1"/>
</dbReference>
<comment type="caution">
    <text evidence="5">The sequence shown here is derived from an EMBL/GenBank/DDBJ whole genome shotgun (WGS) entry which is preliminary data.</text>
</comment>
<dbReference type="InterPro" id="IPR037455">
    <property type="entry name" value="LucA/IucC-like"/>
</dbReference>
<dbReference type="PANTHER" id="PTHR34384:SF6">
    <property type="entry name" value="STAPHYLOFERRIN B SYNTHASE"/>
    <property type="match status" value="1"/>
</dbReference>
<comment type="pathway">
    <text evidence="1">Siderophore biosynthesis.</text>
</comment>
<evidence type="ECO:0000259" key="4">
    <source>
        <dbReference type="Pfam" id="PF06276"/>
    </source>
</evidence>
<dbReference type="EMBL" id="JAEKJY010000001">
    <property type="protein sequence ID" value="MBN8233850.1"/>
    <property type="molecule type" value="Genomic_DNA"/>
</dbReference>
<keyword evidence="6" id="KW-1185">Reference proteome</keyword>
<accession>A0ABS3DR87</accession>
<name>A0ABS3DR87_9BACI</name>
<dbReference type="Pfam" id="PF04183">
    <property type="entry name" value="IucA_IucC"/>
    <property type="match status" value="1"/>
</dbReference>
<dbReference type="Proteomes" id="UP000663970">
    <property type="component" value="Unassembled WGS sequence"/>
</dbReference>
<reference evidence="5 6" key="1">
    <citation type="submission" date="2020-12" db="EMBL/GenBank/DDBJ databases">
        <title>Oil enriched cultivation method for isolating marine PHA-producing bacteria.</title>
        <authorList>
            <person name="Zheng W."/>
            <person name="Yu S."/>
            <person name="Huang Y."/>
        </authorList>
    </citation>
    <scope>NUCLEOTIDE SEQUENCE [LARGE SCALE GENOMIC DNA]</scope>
    <source>
        <strain evidence="5 6">SY-2-6</strain>
    </source>
</reference>
<dbReference type="InterPro" id="IPR007310">
    <property type="entry name" value="Aerobactin_biosyn_IucA/IucC_N"/>
</dbReference>
<dbReference type="InterPro" id="IPR022770">
    <property type="entry name" value="IucA/IucC-like_C"/>
</dbReference>
<dbReference type="PANTHER" id="PTHR34384">
    <property type="entry name" value="L-2,3-DIAMINOPROPANOATE--CITRATE LIGASE"/>
    <property type="match status" value="1"/>
</dbReference>
<sequence length="609" mass="68815">MKEISKLQHQEKASLSVLHQLLQAIIREHVFAYEWKNGDREIHLKSKRGMIHVIVEKTYMLGQIDIGRVFHIDDNGAESVVTTPEQLLDFLYAPDEKESVQRFYDEMVNSASNYALALEAASIRKTTAVNEARRRGAETMLSYVEHKKRENASFSPLVYFEQWVIQGHTIHPGSRTRMGLSTEDIRTFAPEWAGNPGVILAAVHKDVVRQTTMGAETASSILFKEYKGLEHAFEVACRQKEVNREDYELLPVHPWQWEHTIKSDYKEELDSGLVFPVPAYTLPMTALISFRTLAPEGSVTRHHIKTAVNVQMTSAVRTVSAASTKNGPALSRLFETLLSQDPDLAGRLSAMKESAGLHYEPKGPLSADVRHEKQKNLAAILRENPEQDLNEDEIAVPAAALVADSPISGRLIAREMMESMEHSTAASFIKAYAEAVLPPILTLLTKYGIGMEAHLQNCVVVFSKGRPERIILRDYGGIRMMSGRLERFFDQLPIDPATNLLTEQPEDLLHVFSHALLHNHFGEIITALARSLGCGEDEMWEEVRRVIHNQYEELKKLPSIQREAVEDERALCSGPSKMKALVQMRLTDQYRDYRYVDAPNPLTEEVTKK</sequence>
<evidence type="ECO:0000259" key="3">
    <source>
        <dbReference type="Pfam" id="PF04183"/>
    </source>
</evidence>
<evidence type="ECO:0000256" key="2">
    <source>
        <dbReference type="ARBA" id="ARBA00007832"/>
    </source>
</evidence>
<protein>
    <submittedName>
        <fullName evidence="5">IucA/IucC family siderophore biosynthesis protein</fullName>
    </submittedName>
</protein>
<organism evidence="5 6">
    <name type="scientific">Halobacillus kuroshimensis</name>
    <dbReference type="NCBI Taxonomy" id="302481"/>
    <lineage>
        <taxon>Bacteria</taxon>
        <taxon>Bacillati</taxon>
        <taxon>Bacillota</taxon>
        <taxon>Bacilli</taxon>
        <taxon>Bacillales</taxon>
        <taxon>Bacillaceae</taxon>
        <taxon>Halobacillus</taxon>
    </lineage>
</organism>
<evidence type="ECO:0000313" key="6">
    <source>
        <dbReference type="Proteomes" id="UP000663970"/>
    </source>
</evidence>
<comment type="similarity">
    <text evidence="2">Belongs to the IucA/IucC family.</text>
</comment>
<dbReference type="Gene3D" id="1.10.510.40">
    <property type="match status" value="1"/>
</dbReference>